<dbReference type="Gene3D" id="3.90.1420.10">
    <property type="entry name" value="Rubisco LSMT, substrate-binding domain"/>
    <property type="match status" value="1"/>
</dbReference>
<dbReference type="CDD" id="cd10527">
    <property type="entry name" value="SET_LSMT"/>
    <property type="match status" value="1"/>
</dbReference>
<dbReference type="InterPro" id="IPR036464">
    <property type="entry name" value="Rubisco_LSMT_subst-bd_sf"/>
</dbReference>
<evidence type="ECO:0000256" key="1">
    <source>
        <dbReference type="ARBA" id="ARBA00022603"/>
    </source>
</evidence>
<sequence length="550" mass="62414">MDGIEEFGSMVEDEECLLSLELLESDAHYQLKRKLMKLKGLDFMGVYFKSSSPNWRDETVKKLLRIARIIHMDEVELYFDGNDGSTPDEYCSPRNEIKALNEVLSVVDDALKSASLMKIGMLQGLRDLLICRIHEFAEKNRQEIVLIDNYNCSKEKALLQWGVKNDATIKLMIANIEGAGRGAIATDDLNVGDIALELPISMIITEELVYESDMIQVLEKFEGMSAETMLLLWTMREKYNKHSTFKSYFDSLPEVFNTGLSFGIDAILTLDGTLLLEEIMQAKEHLRAQYDDLFPSLCNNHPDIFPPQYFTWEQFVWACELWYSNSMRIKFSDGKLQPCLIPIAGFLNHSLHPHITHYGKVDIATNSLKFPLSKPCCKGEQCYLGYGNFSSSHLITFYGFVPQGDNPYDVIPLDFNVGTEDGTSSCWSSHMVRGTWLSKNHNIFYYGLPPPLLDLLRSARNPSSLYKSLIPENLEIELEVLEDLSSTFGGMMENLGEIELDIRESPSWDVKLALEYKNLQRKIISSILTSCQAGQRTVTNELSKLAIIGS</sequence>
<dbReference type="SUPFAM" id="SSF82199">
    <property type="entry name" value="SET domain"/>
    <property type="match status" value="1"/>
</dbReference>
<dbReference type="FunFam" id="3.90.1410.10:FF:000011">
    <property type="entry name" value="Transcription factor, E2F and DP-related"/>
    <property type="match status" value="1"/>
</dbReference>
<dbReference type="AlphaFoldDB" id="A0A7N0VGJ9"/>
<dbReference type="Gramene" id="Kaladp0809s0087.1.v1.1">
    <property type="protein sequence ID" value="Kaladp0809s0087.1.v1.1"/>
    <property type="gene ID" value="Kaladp0809s0087.v1.1"/>
</dbReference>
<evidence type="ECO:0000313" key="4">
    <source>
        <dbReference type="EnsemblPlants" id="Kaladp0809s0087.1.v1.1"/>
    </source>
</evidence>
<dbReference type="InterPro" id="IPR046341">
    <property type="entry name" value="SET_dom_sf"/>
</dbReference>
<dbReference type="InterPro" id="IPR050600">
    <property type="entry name" value="SETD3_SETD6_MTase"/>
</dbReference>
<proteinExistence type="predicted"/>
<dbReference type="GO" id="GO:0032259">
    <property type="term" value="P:methylation"/>
    <property type="evidence" value="ECO:0007669"/>
    <property type="project" value="UniProtKB-KW"/>
</dbReference>
<keyword evidence="1" id="KW-0489">Methyltransferase</keyword>
<evidence type="ECO:0008006" key="6">
    <source>
        <dbReference type="Google" id="ProtNLM"/>
    </source>
</evidence>
<protein>
    <recommendedName>
        <fullName evidence="6">SET domain-containing protein</fullName>
    </recommendedName>
</protein>
<organism evidence="4 5">
    <name type="scientific">Kalanchoe fedtschenkoi</name>
    <name type="common">Lavender scallops</name>
    <name type="synonym">South American air plant</name>
    <dbReference type="NCBI Taxonomy" id="63787"/>
    <lineage>
        <taxon>Eukaryota</taxon>
        <taxon>Viridiplantae</taxon>
        <taxon>Streptophyta</taxon>
        <taxon>Embryophyta</taxon>
        <taxon>Tracheophyta</taxon>
        <taxon>Spermatophyta</taxon>
        <taxon>Magnoliopsida</taxon>
        <taxon>eudicotyledons</taxon>
        <taxon>Gunneridae</taxon>
        <taxon>Pentapetalae</taxon>
        <taxon>Saxifragales</taxon>
        <taxon>Crassulaceae</taxon>
        <taxon>Kalanchoe</taxon>
    </lineage>
</organism>
<accession>A0A7N0VGJ9</accession>
<keyword evidence="5" id="KW-1185">Reference proteome</keyword>
<dbReference type="Gene3D" id="3.90.1410.10">
    <property type="entry name" value="set domain protein methyltransferase, domain 1"/>
    <property type="match status" value="1"/>
</dbReference>
<keyword evidence="3" id="KW-0949">S-adenosyl-L-methionine</keyword>
<dbReference type="GO" id="GO:0016279">
    <property type="term" value="F:protein-lysine N-methyltransferase activity"/>
    <property type="evidence" value="ECO:0007669"/>
    <property type="project" value="TreeGrafter"/>
</dbReference>
<reference evidence="4" key="1">
    <citation type="submission" date="2021-01" db="UniProtKB">
        <authorList>
            <consortium name="EnsemblPlants"/>
        </authorList>
    </citation>
    <scope>IDENTIFICATION</scope>
</reference>
<dbReference type="PANTHER" id="PTHR13271">
    <property type="entry name" value="UNCHARACTERIZED PUTATIVE METHYLTRANSFERASE"/>
    <property type="match status" value="1"/>
</dbReference>
<dbReference type="EnsemblPlants" id="Kaladp0809s0087.1.v1.1">
    <property type="protein sequence ID" value="Kaladp0809s0087.1.v1.1"/>
    <property type="gene ID" value="Kaladp0809s0087.v1.1"/>
</dbReference>
<name>A0A7N0VGJ9_KALFE</name>
<keyword evidence="2" id="KW-0808">Transferase</keyword>
<evidence type="ECO:0000256" key="3">
    <source>
        <dbReference type="ARBA" id="ARBA00022691"/>
    </source>
</evidence>
<dbReference type="OMA" id="HSLCPHV"/>
<dbReference type="PANTHER" id="PTHR13271:SF103">
    <property type="entry name" value="N-METHYLTRANSFERASE DOMAIN AND SET DOMAIN CONTAINING PROTEIN-RELATED"/>
    <property type="match status" value="1"/>
</dbReference>
<evidence type="ECO:0000313" key="5">
    <source>
        <dbReference type="Proteomes" id="UP000594263"/>
    </source>
</evidence>
<evidence type="ECO:0000256" key="2">
    <source>
        <dbReference type="ARBA" id="ARBA00022679"/>
    </source>
</evidence>
<dbReference type="Proteomes" id="UP000594263">
    <property type="component" value="Unplaced"/>
</dbReference>